<evidence type="ECO:0000259" key="1">
    <source>
        <dbReference type="Pfam" id="PF00675"/>
    </source>
</evidence>
<keyword evidence="4" id="KW-1185">Reference proteome</keyword>
<organism evidence="3 4">
    <name type="scientific">Paralysiella testudinis</name>
    <dbReference type="NCBI Taxonomy" id="2809020"/>
    <lineage>
        <taxon>Bacteria</taxon>
        <taxon>Pseudomonadati</taxon>
        <taxon>Pseudomonadota</taxon>
        <taxon>Betaproteobacteria</taxon>
        <taxon>Neisseriales</taxon>
        <taxon>Neisseriaceae</taxon>
        <taxon>Paralysiella</taxon>
    </lineage>
</organism>
<dbReference type="Gene3D" id="3.30.830.10">
    <property type="entry name" value="Metalloenzyme, LuxS/M16 peptidase-like"/>
    <property type="match status" value="2"/>
</dbReference>
<accession>A0A892ZJI0</accession>
<dbReference type="SUPFAM" id="SSF63411">
    <property type="entry name" value="LuxS/MPP-like metallohydrolase"/>
    <property type="match status" value="2"/>
</dbReference>
<dbReference type="EMBL" id="CP069798">
    <property type="protein sequence ID" value="QRQ82630.1"/>
    <property type="molecule type" value="Genomic_DNA"/>
</dbReference>
<dbReference type="InterPro" id="IPR007863">
    <property type="entry name" value="Peptidase_M16_C"/>
</dbReference>
<dbReference type="AlphaFoldDB" id="A0A892ZJI0"/>
<sequence length="430" mass="46166">MMILWLAVALPAQAFDIQRWTSPDGAKVLLVERHDNPIVDIDITFDAGSRRDAPDKIGVADMANGLLDTGTAQDDEEALRVKISDLAVTISSYGELERGGVRIRSLSRADTLNAAVAIANQMLVSPRYDDKVLQREKSRAIAGLRQNLTQPGFLADRALDTLNYPQHPYGYGARESEASLAAISRADLQRFHAAHYAANNAVIAIVGDLTRAQAQQLAERLLQGLPESAAPLAAVPPVALNKNSRNQRIAHPASQAHIMLGLPVITRDDPDYYALLTGNYILGGGGFDSRLMKVLRDQKGYTYGASSSLSPLQQAGPLTIGFATKKASAQAALADARQVVADFVAQGPTEAELAQAKANIVGGFPLRFDSNAKLIGYLSVMGFYNLPDDFLDAYPAKIEALTTAQIRAAWQRRLNPAQLNTVVVGGNGGE</sequence>
<name>A0A892ZJI0_9NEIS</name>
<dbReference type="InterPro" id="IPR011249">
    <property type="entry name" value="Metalloenz_LuxS/M16"/>
</dbReference>
<dbReference type="RefSeq" id="WP_230339917.1">
    <property type="nucleotide sequence ID" value="NZ_CP069798.1"/>
</dbReference>
<proteinExistence type="predicted"/>
<evidence type="ECO:0000313" key="4">
    <source>
        <dbReference type="Proteomes" id="UP000653156"/>
    </source>
</evidence>
<dbReference type="Pfam" id="PF00675">
    <property type="entry name" value="Peptidase_M16"/>
    <property type="match status" value="1"/>
</dbReference>
<feature type="domain" description="Peptidase M16 N-terminal" evidence="1">
    <location>
        <begin position="27"/>
        <end position="140"/>
    </location>
</feature>
<dbReference type="PANTHER" id="PTHR11851">
    <property type="entry name" value="METALLOPROTEASE"/>
    <property type="match status" value="1"/>
</dbReference>
<evidence type="ECO:0000313" key="3">
    <source>
        <dbReference type="EMBL" id="QRQ82630.1"/>
    </source>
</evidence>
<evidence type="ECO:0000259" key="2">
    <source>
        <dbReference type="Pfam" id="PF05193"/>
    </source>
</evidence>
<reference evidence="3" key="1">
    <citation type="submission" date="2021-02" db="EMBL/GenBank/DDBJ databases">
        <title>Neisseriaceae sp. 26B isolated from the cloaca of a Common Toad-headed Turtle (Mesoclemmys nasuta).</title>
        <authorList>
            <person name="Spergser J."/>
            <person name="Busse H.-J."/>
        </authorList>
    </citation>
    <scope>NUCLEOTIDE SEQUENCE</scope>
    <source>
        <strain evidence="3">26B</strain>
    </source>
</reference>
<dbReference type="Proteomes" id="UP000653156">
    <property type="component" value="Chromosome"/>
</dbReference>
<gene>
    <name evidence="3" type="ORF">JQU52_04370</name>
</gene>
<dbReference type="InterPro" id="IPR011765">
    <property type="entry name" value="Pept_M16_N"/>
</dbReference>
<dbReference type="KEGG" id="ptes:JQU52_04370"/>
<dbReference type="PANTHER" id="PTHR11851:SF224">
    <property type="entry name" value="PROCESSING PROTEASE"/>
    <property type="match status" value="1"/>
</dbReference>
<feature type="domain" description="Peptidase M16 C-terminal" evidence="2">
    <location>
        <begin position="183"/>
        <end position="359"/>
    </location>
</feature>
<dbReference type="GO" id="GO:0046872">
    <property type="term" value="F:metal ion binding"/>
    <property type="evidence" value="ECO:0007669"/>
    <property type="project" value="InterPro"/>
</dbReference>
<protein>
    <submittedName>
        <fullName evidence="3">Insulinase family protein</fullName>
    </submittedName>
</protein>
<dbReference type="InterPro" id="IPR050361">
    <property type="entry name" value="MPP/UQCRC_Complex"/>
</dbReference>
<dbReference type="Pfam" id="PF05193">
    <property type="entry name" value="Peptidase_M16_C"/>
    <property type="match status" value="1"/>
</dbReference>